<evidence type="ECO:0008006" key="4">
    <source>
        <dbReference type="Google" id="ProtNLM"/>
    </source>
</evidence>
<evidence type="ECO:0000313" key="2">
    <source>
        <dbReference type="EMBL" id="MBP2435473.1"/>
    </source>
</evidence>
<proteinExistence type="predicted"/>
<dbReference type="RefSeq" id="WP_165132707.1">
    <property type="nucleotide sequence ID" value="NZ_CP049253.1"/>
</dbReference>
<dbReference type="EMBL" id="JAGIOL010000001">
    <property type="protein sequence ID" value="MBP2435473.1"/>
    <property type="molecule type" value="Genomic_DNA"/>
</dbReference>
<dbReference type="Proteomes" id="UP001519362">
    <property type="component" value="Unassembled WGS sequence"/>
</dbReference>
<keyword evidence="3" id="KW-1185">Reference proteome</keyword>
<dbReference type="Gene3D" id="3.40.50.10900">
    <property type="entry name" value="PAC-like subunit"/>
    <property type="match status" value="1"/>
</dbReference>
<name>A0ABS4ZEQ0_9MICO</name>
<dbReference type="InterPro" id="IPR008492">
    <property type="entry name" value="Rv2714-like"/>
</dbReference>
<reference evidence="2 3" key="1">
    <citation type="submission" date="2021-03" db="EMBL/GenBank/DDBJ databases">
        <title>Sequencing the genomes of 1000 actinobacteria strains.</title>
        <authorList>
            <person name="Klenk H.-P."/>
        </authorList>
    </citation>
    <scope>NUCLEOTIDE SEQUENCE [LARGE SCALE GENOMIC DNA]</scope>
    <source>
        <strain evidence="2 3">DSM 24221</strain>
    </source>
</reference>
<protein>
    <recommendedName>
        <fullName evidence="4">PAC2 family protein</fullName>
    </recommendedName>
</protein>
<organism evidence="2 3">
    <name type="scientific">Microbacterium amylolyticum</name>
    <dbReference type="NCBI Taxonomy" id="936337"/>
    <lineage>
        <taxon>Bacteria</taxon>
        <taxon>Bacillati</taxon>
        <taxon>Actinomycetota</taxon>
        <taxon>Actinomycetes</taxon>
        <taxon>Micrococcales</taxon>
        <taxon>Microbacteriaceae</taxon>
        <taxon>Microbacterium</taxon>
    </lineage>
</organism>
<gene>
    <name evidence="2" type="ORF">JOF34_000059</name>
</gene>
<comment type="caution">
    <text evidence="2">The sequence shown here is derived from an EMBL/GenBank/DDBJ whole genome shotgun (WGS) entry which is preliminary data.</text>
</comment>
<dbReference type="SUPFAM" id="SSF159659">
    <property type="entry name" value="Cgl1923-like"/>
    <property type="match status" value="1"/>
</dbReference>
<dbReference type="Pfam" id="PF09754">
    <property type="entry name" value="PAC2"/>
    <property type="match status" value="1"/>
</dbReference>
<dbReference type="Gene3D" id="1.10.287.100">
    <property type="match status" value="1"/>
</dbReference>
<evidence type="ECO:0000313" key="3">
    <source>
        <dbReference type="Proteomes" id="UP001519362"/>
    </source>
</evidence>
<feature type="coiled-coil region" evidence="1">
    <location>
        <begin position="226"/>
        <end position="267"/>
    </location>
</feature>
<keyword evidence="1" id="KW-0175">Coiled coil</keyword>
<accession>A0ABS4ZEQ0</accession>
<dbReference type="InterPro" id="IPR038389">
    <property type="entry name" value="PSMG2_sf"/>
</dbReference>
<sequence>MPRTFDIFERVSNAPVVPPRLPLIVVLTGFSDAGGTVGSIVEYTREDLVAHPVAIFRNDALLDYRARRPIITFDQDHISEFRPPRLELSLVHDALGQPFLLLSGYEPDFAWESFIEVVIQLAGEFDIQGMTWLHAIAMPVPHTRQLGTTVSGTRNDLIQAHSVWKPHTQAPGTAGHLLELRMSEGGFPVTGFVLLVPHYLAETDYPGATLAALDKLMTATGLVFSLDSVREENREYLAKVDEQITRNDELRRMVESLEERYDAYMAGDWRGGPVNEGFGAGLEEGDIPTADELAAELERYLANRPEDEQGPGKS</sequence>
<evidence type="ECO:0000256" key="1">
    <source>
        <dbReference type="SAM" id="Coils"/>
    </source>
</evidence>
<dbReference type="InterPro" id="IPR019151">
    <property type="entry name" value="Proteasome_assmbl_chaperone_2"/>
</dbReference>
<dbReference type="PIRSF" id="PIRSF028754">
    <property type="entry name" value="UCP028754"/>
    <property type="match status" value="1"/>
</dbReference>